<accession>A0ABW5CUG2</accession>
<protein>
    <submittedName>
        <fullName evidence="2">Type I restriction enzyme HsdR N-terminal domain-containing protein</fullName>
    </submittedName>
</protein>
<dbReference type="EMBL" id="JBHUIM010000001">
    <property type="protein sequence ID" value="MFD2245227.1"/>
    <property type="molecule type" value="Genomic_DNA"/>
</dbReference>
<feature type="domain" description="Type I restriction enzyme R protein N-terminal" evidence="1">
    <location>
        <begin position="35"/>
        <end position="144"/>
    </location>
</feature>
<proteinExistence type="predicted"/>
<dbReference type="Gene3D" id="3.90.1570.30">
    <property type="match status" value="1"/>
</dbReference>
<evidence type="ECO:0000313" key="3">
    <source>
        <dbReference type="Proteomes" id="UP001597374"/>
    </source>
</evidence>
<gene>
    <name evidence="2" type="ORF">ACFSKP_03105</name>
</gene>
<dbReference type="Pfam" id="PF13588">
    <property type="entry name" value="HSDR_N_2"/>
    <property type="match status" value="1"/>
</dbReference>
<dbReference type="InterPro" id="IPR029464">
    <property type="entry name" value="HSDR_N"/>
</dbReference>
<dbReference type="RefSeq" id="WP_250429316.1">
    <property type="nucleotide sequence ID" value="NZ_JALPRR010000002.1"/>
</dbReference>
<sequence length="153" mass="17883">MKTLNLPPFEYKLKQSGANMLIFDVLRRKYVLLTPEEWVRQHFIHYLVNSLAYPKSLISVERGTTYNKLQKRTDICIYTNTGSPFLLVECKAAHVPITQEVVKQVSTYNQVLQAPYVVITNGLEHYCWEVDFATRKFMPLQDIPKYGFEQGFE</sequence>
<dbReference type="Proteomes" id="UP001597374">
    <property type="component" value="Unassembled WGS sequence"/>
</dbReference>
<reference evidence="3" key="1">
    <citation type="journal article" date="2019" name="Int. J. Syst. Evol. Microbiol.">
        <title>The Global Catalogue of Microorganisms (GCM) 10K type strain sequencing project: providing services to taxonomists for standard genome sequencing and annotation.</title>
        <authorList>
            <consortium name="The Broad Institute Genomics Platform"/>
            <consortium name="The Broad Institute Genome Sequencing Center for Infectious Disease"/>
            <person name="Wu L."/>
            <person name="Ma J."/>
        </authorList>
    </citation>
    <scope>NUCLEOTIDE SEQUENCE [LARGE SCALE GENOMIC DNA]</scope>
    <source>
        <strain evidence="3">CGMCC 4.1782</strain>
    </source>
</reference>
<comment type="caution">
    <text evidence="2">The sequence shown here is derived from an EMBL/GenBank/DDBJ whole genome shotgun (WGS) entry which is preliminary data.</text>
</comment>
<evidence type="ECO:0000313" key="2">
    <source>
        <dbReference type="EMBL" id="MFD2245227.1"/>
    </source>
</evidence>
<name>A0ABW5CUG2_9BACT</name>
<keyword evidence="3" id="KW-1185">Reference proteome</keyword>
<evidence type="ECO:0000259" key="1">
    <source>
        <dbReference type="Pfam" id="PF13588"/>
    </source>
</evidence>
<organism evidence="2 3">
    <name type="scientific">Pontibacter ruber</name>
    <dbReference type="NCBI Taxonomy" id="1343895"/>
    <lineage>
        <taxon>Bacteria</taxon>
        <taxon>Pseudomonadati</taxon>
        <taxon>Bacteroidota</taxon>
        <taxon>Cytophagia</taxon>
        <taxon>Cytophagales</taxon>
        <taxon>Hymenobacteraceae</taxon>
        <taxon>Pontibacter</taxon>
    </lineage>
</organism>